<reference evidence="2" key="1">
    <citation type="submission" date="2023-10" db="EMBL/GenBank/DDBJ databases">
        <title>Genome assembly of Pristionchus species.</title>
        <authorList>
            <person name="Yoshida K."/>
            <person name="Sommer R.J."/>
        </authorList>
    </citation>
    <scope>NUCLEOTIDE SEQUENCE</scope>
    <source>
        <strain evidence="2">RS5133</strain>
    </source>
</reference>
<name>A0AAV5URW4_9BILA</name>
<evidence type="ECO:0000313" key="3">
    <source>
        <dbReference type="Proteomes" id="UP001432322"/>
    </source>
</evidence>
<gene>
    <name evidence="2" type="ORF">PFISCL1PPCAC_265</name>
</gene>
<keyword evidence="1" id="KW-0472">Membrane</keyword>
<protein>
    <recommendedName>
        <fullName evidence="4">Secreted protein</fullName>
    </recommendedName>
</protein>
<evidence type="ECO:0000256" key="1">
    <source>
        <dbReference type="SAM" id="Phobius"/>
    </source>
</evidence>
<comment type="caution">
    <text evidence="2">The sequence shown here is derived from an EMBL/GenBank/DDBJ whole genome shotgun (WGS) entry which is preliminary data.</text>
</comment>
<keyword evidence="3" id="KW-1185">Reference proteome</keyword>
<dbReference type="EMBL" id="BTSY01000001">
    <property type="protein sequence ID" value="GMT08968.1"/>
    <property type="molecule type" value="Genomic_DNA"/>
</dbReference>
<sequence length="74" mass="8455">VLTEKSSPTHLSPILIAVLALLHLVHVLLQNRTDRRFVILGIASNLRVVIAEQEISLFVHDERTIGTRRRNHRT</sequence>
<feature type="non-terminal residue" evidence="2">
    <location>
        <position position="74"/>
    </location>
</feature>
<keyword evidence="1" id="KW-0812">Transmembrane</keyword>
<dbReference type="AlphaFoldDB" id="A0AAV5URW4"/>
<feature type="transmembrane region" description="Helical" evidence="1">
    <location>
        <begin position="12"/>
        <end position="29"/>
    </location>
</feature>
<proteinExistence type="predicted"/>
<feature type="non-terminal residue" evidence="2">
    <location>
        <position position="1"/>
    </location>
</feature>
<organism evidence="2 3">
    <name type="scientific">Pristionchus fissidentatus</name>
    <dbReference type="NCBI Taxonomy" id="1538716"/>
    <lineage>
        <taxon>Eukaryota</taxon>
        <taxon>Metazoa</taxon>
        <taxon>Ecdysozoa</taxon>
        <taxon>Nematoda</taxon>
        <taxon>Chromadorea</taxon>
        <taxon>Rhabditida</taxon>
        <taxon>Rhabditina</taxon>
        <taxon>Diplogasteromorpha</taxon>
        <taxon>Diplogasteroidea</taxon>
        <taxon>Neodiplogasteridae</taxon>
        <taxon>Pristionchus</taxon>
    </lineage>
</organism>
<dbReference type="Proteomes" id="UP001432322">
    <property type="component" value="Unassembled WGS sequence"/>
</dbReference>
<accession>A0AAV5URW4</accession>
<keyword evidence="1" id="KW-1133">Transmembrane helix</keyword>
<evidence type="ECO:0008006" key="4">
    <source>
        <dbReference type="Google" id="ProtNLM"/>
    </source>
</evidence>
<evidence type="ECO:0000313" key="2">
    <source>
        <dbReference type="EMBL" id="GMT08968.1"/>
    </source>
</evidence>